<proteinExistence type="predicted"/>
<keyword evidence="2" id="KW-1185">Reference proteome</keyword>
<protein>
    <submittedName>
        <fullName evidence="1">Uncharacterized protein</fullName>
    </submittedName>
</protein>
<dbReference type="OrthoDB" id="6422937at2759"/>
<dbReference type="AlphaFoldDB" id="A0A8J2RPK5"/>
<dbReference type="GO" id="GO:0031146">
    <property type="term" value="P:SCF-dependent proteasomal ubiquitin-dependent protein catabolic process"/>
    <property type="evidence" value="ECO:0007669"/>
    <property type="project" value="TreeGrafter"/>
</dbReference>
<evidence type="ECO:0000313" key="1">
    <source>
        <dbReference type="EMBL" id="CAH0108400.1"/>
    </source>
</evidence>
<evidence type="ECO:0000313" key="2">
    <source>
        <dbReference type="Proteomes" id="UP000789390"/>
    </source>
</evidence>
<gene>
    <name evidence="1" type="ORF">DGAL_LOCUS11777</name>
</gene>
<dbReference type="InterPro" id="IPR006553">
    <property type="entry name" value="Leu-rich_rpt_Cys-con_subtyp"/>
</dbReference>
<name>A0A8J2RPK5_9CRUS</name>
<reference evidence="1" key="1">
    <citation type="submission" date="2021-11" db="EMBL/GenBank/DDBJ databases">
        <authorList>
            <person name="Schell T."/>
        </authorList>
    </citation>
    <scope>NUCLEOTIDE SEQUENCE</scope>
    <source>
        <strain evidence="1">M5</strain>
    </source>
</reference>
<dbReference type="PANTHER" id="PTHR13318:SF247">
    <property type="entry name" value="GH16156P"/>
    <property type="match status" value="1"/>
</dbReference>
<dbReference type="Gene3D" id="3.80.10.10">
    <property type="entry name" value="Ribonuclease Inhibitor"/>
    <property type="match status" value="2"/>
</dbReference>
<dbReference type="SUPFAM" id="SSF52058">
    <property type="entry name" value="L domain-like"/>
    <property type="match status" value="1"/>
</dbReference>
<comment type="caution">
    <text evidence="1">The sequence shown here is derived from an EMBL/GenBank/DDBJ whole genome shotgun (WGS) entry which is preliminary data.</text>
</comment>
<organism evidence="1 2">
    <name type="scientific">Daphnia galeata</name>
    <dbReference type="NCBI Taxonomy" id="27404"/>
    <lineage>
        <taxon>Eukaryota</taxon>
        <taxon>Metazoa</taxon>
        <taxon>Ecdysozoa</taxon>
        <taxon>Arthropoda</taxon>
        <taxon>Crustacea</taxon>
        <taxon>Branchiopoda</taxon>
        <taxon>Diplostraca</taxon>
        <taxon>Cladocera</taxon>
        <taxon>Anomopoda</taxon>
        <taxon>Daphniidae</taxon>
        <taxon>Daphnia</taxon>
    </lineage>
</organism>
<dbReference type="SMART" id="SM00367">
    <property type="entry name" value="LRR_CC"/>
    <property type="match status" value="4"/>
</dbReference>
<dbReference type="InterPro" id="IPR032675">
    <property type="entry name" value="LRR_dom_sf"/>
</dbReference>
<dbReference type="EMBL" id="CAKKLH010000283">
    <property type="protein sequence ID" value="CAH0108400.1"/>
    <property type="molecule type" value="Genomic_DNA"/>
</dbReference>
<sequence>MPQLTEKSLKSLCQFCVECVSDNMDKLCKIWASKQPNVVGPDINNNPFELLPVVKLEEIIKLLSTKGSIKKHVLQFLIVPQLRQLDLSQKGDGDDSSSLLKLASLKCNHLKKLCLCRYHISEDFVTYFPTFVKLNILDISYSAIDDHGLEIIGSYCKELRDLNISHCMGVTDLGIQGLCVPSDSMEREGDRQGLCQSIFKLSTAGTKLTKQGIQFALSNLPSLKVWNEVSVQLLYNIHYMDFFTKNLDDIPKYSLINISVSDLYHDPLNTPYICESLNMIVSICPYVMQVKIMTVEGLKDGDLQSLVFLERLSELEISGSNENECSFKNGITPVLKGIGTSLKTLSLSHLGDINIQVIIEHCSSLRSLTLEFNHSYVRTSWTNEDEKRIKLEPQVLGQLEKLRLSTVSTNVFFSSPIPSENLFSLLSTPSLKNISIHDCITLTDKVFRKAAKLHNFRNLVYLELCDCHSVTDTVIELLMNDDNVLKKIVLLSCKRLTQCSVDYWRDVVKANNWLLSIDYKSFESALEVDSSVHSNSENDYEDYFD</sequence>
<dbReference type="Proteomes" id="UP000789390">
    <property type="component" value="Unassembled WGS sequence"/>
</dbReference>
<dbReference type="GO" id="GO:0019005">
    <property type="term" value="C:SCF ubiquitin ligase complex"/>
    <property type="evidence" value="ECO:0007669"/>
    <property type="project" value="TreeGrafter"/>
</dbReference>
<accession>A0A8J2RPK5</accession>
<dbReference type="PANTHER" id="PTHR13318">
    <property type="entry name" value="PARTNER OF PAIRED, ISOFORM B-RELATED"/>
    <property type="match status" value="1"/>
</dbReference>